<feature type="transmembrane region" description="Helical" evidence="1">
    <location>
        <begin position="6"/>
        <end position="23"/>
    </location>
</feature>
<keyword evidence="1" id="KW-0472">Membrane</keyword>
<dbReference type="RefSeq" id="WP_058356149.1">
    <property type="nucleotide sequence ID" value="NZ_CABKVG010000008.1"/>
</dbReference>
<keyword evidence="3" id="KW-1185">Reference proteome</keyword>
<sequence length="113" mass="13155">MGIFSFGVSFSIMVMMVAVGYHMQNVDRYAGVEQTSLRHIRRCLVCMYAVLVLSWIATVREIWRLFPNWEEMIMPLLSIVFLALISYFARLIHPAYLEKRAVVEAFSSKLKDM</sequence>
<feature type="transmembrane region" description="Helical" evidence="1">
    <location>
        <begin position="44"/>
        <end position="66"/>
    </location>
</feature>
<organism evidence="2 3">
    <name type="scientific">Vitreoscilla massiliensis</name>
    <dbReference type="NCBI Taxonomy" id="1689272"/>
    <lineage>
        <taxon>Bacteria</taxon>
        <taxon>Pseudomonadati</taxon>
        <taxon>Pseudomonadota</taxon>
        <taxon>Betaproteobacteria</taxon>
        <taxon>Neisseriales</taxon>
        <taxon>Neisseriaceae</taxon>
        <taxon>Vitreoscilla</taxon>
    </lineage>
</organism>
<evidence type="ECO:0000313" key="3">
    <source>
        <dbReference type="Proteomes" id="UP000832011"/>
    </source>
</evidence>
<dbReference type="Proteomes" id="UP000832011">
    <property type="component" value="Chromosome"/>
</dbReference>
<evidence type="ECO:0000256" key="1">
    <source>
        <dbReference type="SAM" id="Phobius"/>
    </source>
</evidence>
<accession>A0ABY4E3J2</accession>
<protein>
    <submittedName>
        <fullName evidence="2">Uncharacterized protein</fullName>
    </submittedName>
</protein>
<gene>
    <name evidence="2" type="ORF">LVJ82_02855</name>
</gene>
<keyword evidence="1" id="KW-0812">Transmembrane</keyword>
<proteinExistence type="predicted"/>
<feature type="transmembrane region" description="Helical" evidence="1">
    <location>
        <begin position="72"/>
        <end position="92"/>
    </location>
</feature>
<evidence type="ECO:0000313" key="2">
    <source>
        <dbReference type="EMBL" id="UOO89945.1"/>
    </source>
</evidence>
<dbReference type="EMBL" id="CP091511">
    <property type="protein sequence ID" value="UOO89945.1"/>
    <property type="molecule type" value="Genomic_DNA"/>
</dbReference>
<reference evidence="2 3" key="1">
    <citation type="journal article" date="2022" name="Res Sq">
        <title>Evolution of multicellular longitudinally dividing oral cavity symbionts (Neisseriaceae).</title>
        <authorList>
            <person name="Nyongesa S."/>
            <person name="Weber P."/>
            <person name="Bernet E."/>
            <person name="Pullido F."/>
            <person name="Nieckarz M."/>
            <person name="Delaby M."/>
            <person name="Nieves C."/>
            <person name="Viehboeck T."/>
            <person name="Krause N."/>
            <person name="Rivera-Millot A."/>
            <person name="Nakamura A."/>
            <person name="Vischer N."/>
            <person name="VanNieuwenhze M."/>
            <person name="Brun Y."/>
            <person name="Cava F."/>
            <person name="Bulgheresi S."/>
            <person name="Veyrier F."/>
        </authorList>
    </citation>
    <scope>NUCLEOTIDE SEQUENCE [LARGE SCALE GENOMIC DNA]</scope>
    <source>
        <strain evidence="2 3">SN4</strain>
    </source>
</reference>
<name>A0ABY4E3J2_9NEIS</name>
<keyword evidence="1" id="KW-1133">Transmembrane helix</keyword>